<keyword evidence="5 7" id="KW-1133">Transmembrane helix</keyword>
<dbReference type="InterPro" id="IPR056508">
    <property type="entry name" value="HPAT-like"/>
</dbReference>
<protein>
    <submittedName>
        <fullName evidence="10">G2990 protein</fullName>
    </submittedName>
</protein>
<dbReference type="PANTHER" id="PTHR31485">
    <property type="entry name" value="PEPTIDYL SERINE ALPHA-GALACTOSYLTRANSFERASE"/>
    <property type="match status" value="1"/>
</dbReference>
<keyword evidence="3" id="KW-0808">Transferase</keyword>
<evidence type="ECO:0000256" key="1">
    <source>
        <dbReference type="ARBA" id="ARBA00004167"/>
    </source>
</evidence>
<keyword evidence="2" id="KW-0328">Glycosyltransferase</keyword>
<reference evidence="10 11" key="1">
    <citation type="submission" date="2024-06" db="EMBL/GenBank/DDBJ databases">
        <authorList>
            <person name="Kraege A."/>
            <person name="Thomma B."/>
        </authorList>
    </citation>
    <scope>NUCLEOTIDE SEQUENCE [LARGE SCALE GENOMIC DNA]</scope>
</reference>
<dbReference type="EMBL" id="CAXHTA020000004">
    <property type="protein sequence ID" value="CAL5220897.1"/>
    <property type="molecule type" value="Genomic_DNA"/>
</dbReference>
<dbReference type="PANTHER" id="PTHR31485:SF7">
    <property type="entry name" value="PEPTIDYL SERINE ALPHA-GALACTOSYLTRANSFERASE"/>
    <property type="match status" value="1"/>
</dbReference>
<feature type="chain" id="PRO_5046571198" evidence="8">
    <location>
        <begin position="24"/>
        <end position="682"/>
    </location>
</feature>
<evidence type="ECO:0000259" key="9">
    <source>
        <dbReference type="PROSITE" id="PS51670"/>
    </source>
</evidence>
<proteinExistence type="predicted"/>
<sequence>MWRGASSLTFFSILTVLASSVAGATSSIHTVISTQCTEDIYFEWQAIGLAYSFKRAGQPGPLTRLLSCTDEKLKAYKWLDIVPTFVVPDVEFDEEHQDHYTAYNKPFAVSAWLRVVKPREEYVMVIDADCILRKPFIPEELHLELGQAHTPYHFEVMTGVSGELAERHVPFVKPRMDWLAGPEGRKADRVGPPYIMHREDMETVAPLWYHFTKEVRNDPGAWNLTGDGSVHRPGEKSWISEMYGYAFAAATADVWHQQVDYSANLVPGYGPIGPPKVLHYGNELAVNNITYYDFNKIELKANKFNPLECPPWTKKDGKFTSGLLPFPPSPLSFESKGLDLLRDLLAIEPAVVLNAAFCERHLKGCPQHEHLKACDKVAKQEQELDEAFDALQEDLRKVPCKNWHKECDDWGAGNFCNSNPRFMWYACRKTCGTCFKPDLEVRWHGGLDASAMAAAKAKSHCHEIRQQQLQAGDYDLNYSSDGLGEAEDPCEEAVKQAKQIALLEAIEEKESLKVEVKAKAKAAAQQPAGGGAAVAAAAAGTGEVQKRPEGWVLPHETLPAEVVVHLKNPMPLSKRLRANFTSGAMAVRAATAVTAAPATAVHEAAPAVRVAPEIRAALRLRSAPHGASTRSVHAFILFLDWFGVLAMWGCAVGVVLLCLRRPLSRGLLRGKSGPQGLPVKHT</sequence>
<gene>
    <name evidence="10" type="primary">g2990</name>
    <name evidence="10" type="ORF">VP750_LOCUS2556</name>
</gene>
<organism evidence="10 11">
    <name type="scientific">Coccomyxa viridis</name>
    <dbReference type="NCBI Taxonomy" id="1274662"/>
    <lineage>
        <taxon>Eukaryota</taxon>
        <taxon>Viridiplantae</taxon>
        <taxon>Chlorophyta</taxon>
        <taxon>core chlorophytes</taxon>
        <taxon>Trebouxiophyceae</taxon>
        <taxon>Trebouxiophyceae incertae sedis</taxon>
        <taxon>Coccomyxaceae</taxon>
        <taxon>Coccomyxa</taxon>
    </lineage>
</organism>
<evidence type="ECO:0000313" key="11">
    <source>
        <dbReference type="Proteomes" id="UP001497392"/>
    </source>
</evidence>
<keyword evidence="8" id="KW-0732">Signal</keyword>
<evidence type="ECO:0000256" key="8">
    <source>
        <dbReference type="SAM" id="SignalP"/>
    </source>
</evidence>
<keyword evidence="6 7" id="KW-0472">Membrane</keyword>
<comment type="subcellular location">
    <subcellularLocation>
        <location evidence="1">Membrane</location>
        <topology evidence="1">Single-pass membrane protein</topology>
    </subcellularLocation>
</comment>
<evidence type="ECO:0000256" key="3">
    <source>
        <dbReference type="ARBA" id="ARBA00022679"/>
    </source>
</evidence>
<evidence type="ECO:0000256" key="5">
    <source>
        <dbReference type="ARBA" id="ARBA00022989"/>
    </source>
</evidence>
<keyword evidence="4 7" id="KW-0812">Transmembrane</keyword>
<evidence type="ECO:0000256" key="7">
    <source>
        <dbReference type="SAM" id="Phobius"/>
    </source>
</evidence>
<comment type="caution">
    <text evidence="10">The sequence shown here is derived from an EMBL/GenBank/DDBJ whole genome shotgun (WGS) entry which is preliminary data.</text>
</comment>
<dbReference type="InterPro" id="IPR003582">
    <property type="entry name" value="ShKT_dom"/>
</dbReference>
<dbReference type="InterPro" id="IPR044845">
    <property type="entry name" value="HPAT/SRGT1-like"/>
</dbReference>
<evidence type="ECO:0000256" key="6">
    <source>
        <dbReference type="ARBA" id="ARBA00023136"/>
    </source>
</evidence>
<evidence type="ECO:0000256" key="4">
    <source>
        <dbReference type="ARBA" id="ARBA00022692"/>
    </source>
</evidence>
<accession>A0ABP1FS48</accession>
<feature type="domain" description="ShKT" evidence="9">
    <location>
        <begin position="400"/>
        <end position="434"/>
    </location>
</feature>
<evidence type="ECO:0000256" key="2">
    <source>
        <dbReference type="ARBA" id="ARBA00022676"/>
    </source>
</evidence>
<feature type="signal peptide" evidence="8">
    <location>
        <begin position="1"/>
        <end position="23"/>
    </location>
</feature>
<keyword evidence="11" id="KW-1185">Reference proteome</keyword>
<feature type="transmembrane region" description="Helical" evidence="7">
    <location>
        <begin position="634"/>
        <end position="659"/>
    </location>
</feature>
<dbReference type="Proteomes" id="UP001497392">
    <property type="component" value="Unassembled WGS sequence"/>
</dbReference>
<dbReference type="Pfam" id="PF23452">
    <property type="entry name" value="HPAT"/>
    <property type="match status" value="1"/>
</dbReference>
<dbReference type="PROSITE" id="PS51670">
    <property type="entry name" value="SHKT"/>
    <property type="match status" value="1"/>
</dbReference>
<name>A0ABP1FS48_9CHLO</name>
<evidence type="ECO:0000313" key="10">
    <source>
        <dbReference type="EMBL" id="CAL5220897.1"/>
    </source>
</evidence>